<keyword evidence="8" id="KW-1185">Reference proteome</keyword>
<dbReference type="InterPro" id="IPR002197">
    <property type="entry name" value="HTH_Fis"/>
</dbReference>
<dbReference type="PROSITE" id="PS00676">
    <property type="entry name" value="SIGMA54_INTERACT_2"/>
    <property type="match status" value="1"/>
</dbReference>
<dbReference type="STRING" id="490188.SAMN04488068_1577"/>
<dbReference type="SMART" id="SM00382">
    <property type="entry name" value="AAA"/>
    <property type="match status" value="1"/>
</dbReference>
<evidence type="ECO:0000256" key="2">
    <source>
        <dbReference type="ARBA" id="ARBA00022840"/>
    </source>
</evidence>
<dbReference type="SUPFAM" id="SSF55781">
    <property type="entry name" value="GAF domain-like"/>
    <property type="match status" value="1"/>
</dbReference>
<dbReference type="Gene3D" id="1.10.8.60">
    <property type="match status" value="1"/>
</dbReference>
<keyword evidence="4" id="KW-0238">DNA-binding</keyword>
<dbReference type="InterPro" id="IPR027417">
    <property type="entry name" value="P-loop_NTPase"/>
</dbReference>
<evidence type="ECO:0000256" key="1">
    <source>
        <dbReference type="ARBA" id="ARBA00022741"/>
    </source>
</evidence>
<dbReference type="Proteomes" id="UP000199758">
    <property type="component" value="Unassembled WGS sequence"/>
</dbReference>
<dbReference type="Pfam" id="PF00158">
    <property type="entry name" value="Sigma54_activat"/>
    <property type="match status" value="1"/>
</dbReference>
<dbReference type="SUPFAM" id="SSF46689">
    <property type="entry name" value="Homeodomain-like"/>
    <property type="match status" value="1"/>
</dbReference>
<dbReference type="InterPro" id="IPR029016">
    <property type="entry name" value="GAF-like_dom_sf"/>
</dbReference>
<dbReference type="RefSeq" id="WP_245793183.1">
    <property type="nucleotide sequence ID" value="NZ_FQWZ01000003.1"/>
</dbReference>
<dbReference type="PANTHER" id="PTHR32071">
    <property type="entry name" value="TRANSCRIPTIONAL REGULATORY PROTEIN"/>
    <property type="match status" value="1"/>
</dbReference>
<dbReference type="Gene3D" id="3.30.450.40">
    <property type="match status" value="1"/>
</dbReference>
<sequence>MPGLAFGTVSLCRCVIVGGYRGCGEENNEPITDTVTANTRCSMGDTALVQHARGVLGLVNGLGAAPRTAIEEPIKNSWQRCVNDYRLDPARSHPTCVVDTRNLKELQGQHEELVDIARAEMDTLYDQISGSGYALLLTDVNGIILSEKIDPTLTTMFRSAGLIIGANWSEQTEGTNGIGTCIAEGRSITIHRADHFRARHIGLSCSGAPIRDPNGSMIAVLDASVVGSHDTRSSQMHTMALVNTSARLIEKCLFLRRCQPYRILRFHSRPEFVNLLHDAALALSDDGTIVAADDMAVALLQVPGRTALIGSRVSDLFDVGEAELAQLASTRQALFPVRDVRMGRRYFISMVPAQRSAQLMEVHRPRQRGFVDRVHVTPQPRPAVMSLTELAGEDPEMLRNVRAAGRVVDSQVPMLIQGPTGAGKEAFAKAVHLASARASKPFVAVNCGAIPETLIESELFGYRPGAFTGARKEGARGYILQSSGGTLFLDEIGDMPLNLQTRLLRVLEEQEVLPLGSDTPIKVELRVISASHRNLRDMIRAGTFREDLYYRLNGMTLELTALRERGDRERVIRQMIATESTQAVSIDGDAFARLMAYPWPGNIRELRNVIRTALAICEGSVVRMVDLPSELRHYQSEPAANAAIASTPQAVATVDMHSTPATTPMSDNPLLDAERAAILHAVEQCRWNMTLTARQLGMSRNTLYRKLKRHDIAVGDSRRD</sequence>
<dbReference type="PROSITE" id="PS00688">
    <property type="entry name" value="SIGMA54_INTERACT_3"/>
    <property type="match status" value="1"/>
</dbReference>
<dbReference type="SUPFAM" id="SSF52540">
    <property type="entry name" value="P-loop containing nucleoside triphosphate hydrolases"/>
    <property type="match status" value="1"/>
</dbReference>
<dbReference type="Pfam" id="PF02954">
    <property type="entry name" value="HTH_8"/>
    <property type="match status" value="1"/>
</dbReference>
<dbReference type="PRINTS" id="PR01590">
    <property type="entry name" value="HTHFIS"/>
</dbReference>
<dbReference type="InterPro" id="IPR002078">
    <property type="entry name" value="Sigma_54_int"/>
</dbReference>
<keyword evidence="1" id="KW-0547">Nucleotide-binding</keyword>
<protein>
    <submittedName>
        <fullName evidence="7">Transcriptional regulator of acetoin/glycerol metabolism</fullName>
    </submittedName>
</protein>
<evidence type="ECO:0000313" key="7">
    <source>
        <dbReference type="EMBL" id="SHG83298.1"/>
    </source>
</evidence>
<dbReference type="EMBL" id="FQWZ01000003">
    <property type="protein sequence ID" value="SHG83298.1"/>
    <property type="molecule type" value="Genomic_DNA"/>
</dbReference>
<organism evidence="7 8">
    <name type="scientific">Hydrocarboniphaga daqingensis</name>
    <dbReference type="NCBI Taxonomy" id="490188"/>
    <lineage>
        <taxon>Bacteria</taxon>
        <taxon>Pseudomonadati</taxon>
        <taxon>Pseudomonadota</taxon>
        <taxon>Gammaproteobacteria</taxon>
        <taxon>Nevskiales</taxon>
        <taxon>Nevskiaceae</taxon>
        <taxon>Hydrocarboniphaga</taxon>
    </lineage>
</organism>
<dbReference type="InterPro" id="IPR009057">
    <property type="entry name" value="Homeodomain-like_sf"/>
</dbReference>
<keyword evidence="3" id="KW-0805">Transcription regulation</keyword>
<evidence type="ECO:0000259" key="6">
    <source>
        <dbReference type="PROSITE" id="PS50045"/>
    </source>
</evidence>
<feature type="domain" description="Sigma-54 factor interaction" evidence="6">
    <location>
        <begin position="390"/>
        <end position="615"/>
    </location>
</feature>
<dbReference type="InterPro" id="IPR003593">
    <property type="entry name" value="AAA+_ATPase"/>
</dbReference>
<evidence type="ECO:0000313" key="8">
    <source>
        <dbReference type="Proteomes" id="UP000199758"/>
    </source>
</evidence>
<evidence type="ECO:0000256" key="4">
    <source>
        <dbReference type="ARBA" id="ARBA00023125"/>
    </source>
</evidence>
<dbReference type="Pfam" id="PF25601">
    <property type="entry name" value="AAA_lid_14"/>
    <property type="match status" value="1"/>
</dbReference>
<dbReference type="GO" id="GO:0005524">
    <property type="term" value="F:ATP binding"/>
    <property type="evidence" value="ECO:0007669"/>
    <property type="project" value="UniProtKB-KW"/>
</dbReference>
<dbReference type="PROSITE" id="PS50045">
    <property type="entry name" value="SIGMA54_INTERACT_4"/>
    <property type="match status" value="1"/>
</dbReference>
<dbReference type="InterPro" id="IPR058031">
    <property type="entry name" value="AAA_lid_NorR"/>
</dbReference>
<evidence type="ECO:0000256" key="3">
    <source>
        <dbReference type="ARBA" id="ARBA00023015"/>
    </source>
</evidence>
<keyword evidence="5" id="KW-0804">Transcription</keyword>
<proteinExistence type="predicted"/>
<dbReference type="InterPro" id="IPR025944">
    <property type="entry name" value="Sigma_54_int_dom_CS"/>
</dbReference>
<dbReference type="GO" id="GO:0043565">
    <property type="term" value="F:sequence-specific DNA binding"/>
    <property type="evidence" value="ECO:0007669"/>
    <property type="project" value="InterPro"/>
</dbReference>
<dbReference type="InterPro" id="IPR003018">
    <property type="entry name" value="GAF"/>
</dbReference>
<dbReference type="AlphaFoldDB" id="A0A1M5N170"/>
<dbReference type="CDD" id="cd00009">
    <property type="entry name" value="AAA"/>
    <property type="match status" value="1"/>
</dbReference>
<name>A0A1M5N170_9GAMM</name>
<dbReference type="FunFam" id="3.40.50.300:FF:000006">
    <property type="entry name" value="DNA-binding transcriptional regulator NtrC"/>
    <property type="match status" value="1"/>
</dbReference>
<gene>
    <name evidence="7" type="ORF">SAMN04488068_1577</name>
</gene>
<evidence type="ECO:0000256" key="5">
    <source>
        <dbReference type="ARBA" id="ARBA00023163"/>
    </source>
</evidence>
<accession>A0A1M5N170</accession>
<reference evidence="7 8" key="1">
    <citation type="submission" date="2016-11" db="EMBL/GenBank/DDBJ databases">
        <authorList>
            <person name="Jaros S."/>
            <person name="Januszkiewicz K."/>
            <person name="Wedrychowicz H."/>
        </authorList>
    </citation>
    <scope>NUCLEOTIDE SEQUENCE [LARGE SCALE GENOMIC DNA]</scope>
    <source>
        <strain evidence="7 8">CGMCC 1.7049</strain>
    </source>
</reference>
<dbReference type="PANTHER" id="PTHR32071:SF77">
    <property type="entry name" value="TRANSCRIPTIONAL REGULATORY PROTEIN"/>
    <property type="match status" value="1"/>
</dbReference>
<dbReference type="Gene3D" id="1.10.10.60">
    <property type="entry name" value="Homeodomain-like"/>
    <property type="match status" value="1"/>
</dbReference>
<dbReference type="Pfam" id="PF01590">
    <property type="entry name" value="GAF"/>
    <property type="match status" value="1"/>
</dbReference>
<dbReference type="Gene3D" id="3.40.50.300">
    <property type="entry name" value="P-loop containing nucleotide triphosphate hydrolases"/>
    <property type="match status" value="1"/>
</dbReference>
<dbReference type="GO" id="GO:0006355">
    <property type="term" value="P:regulation of DNA-templated transcription"/>
    <property type="evidence" value="ECO:0007669"/>
    <property type="project" value="InterPro"/>
</dbReference>
<keyword evidence="2" id="KW-0067">ATP-binding</keyword>
<dbReference type="InterPro" id="IPR025943">
    <property type="entry name" value="Sigma_54_int_dom_ATP-bd_2"/>
</dbReference>